<dbReference type="PANTHER" id="PTHR30093">
    <property type="entry name" value="GENERAL SECRETION PATHWAY PROTEIN G"/>
    <property type="match status" value="1"/>
</dbReference>
<evidence type="ECO:0000259" key="1">
    <source>
        <dbReference type="Pfam" id="PF07596"/>
    </source>
</evidence>
<sequence length="329" mass="35517">MPRNRRVAFTLIELLVVIAIIAILIALLLPAVQQAREAARRTQCKNNMKQIGLAFYNYHDTFNVFPVNYSLRNILGNANDGPAIANSARSWLQFILPYVDQAPLYNKIDFSGSGGTWASFFVNNPNNQSIAAMALPVYLCPSDDGNNNGRLGGSAATRRSDYNPDGTVWGVTNYKACMGSNWQYGNAAYNPVPNPAGRNAPSTDGLNMGNGILCSNQSATNGPTRVRDVVDGTSNTFASGEALPAYSQWNWWYNSNASTATAAIPLNRSAKLPPAPNDWNNNFGFNSKHVGGGHFSMLDGSARFVSENIDIGLYRAAGTVSSGEVQGEF</sequence>
<dbReference type="InterPro" id="IPR011453">
    <property type="entry name" value="DUF1559"/>
</dbReference>
<dbReference type="AlphaFoldDB" id="A0A517SH25"/>
<keyword evidence="3" id="KW-1185">Reference proteome</keyword>
<dbReference type="EMBL" id="CP036271">
    <property type="protein sequence ID" value="QDT55421.1"/>
    <property type="molecule type" value="Genomic_DNA"/>
</dbReference>
<dbReference type="InterPro" id="IPR045584">
    <property type="entry name" value="Pilin-like"/>
</dbReference>
<dbReference type="Proteomes" id="UP000315700">
    <property type="component" value="Chromosome"/>
</dbReference>
<dbReference type="NCBIfam" id="TIGR02532">
    <property type="entry name" value="IV_pilin_GFxxxE"/>
    <property type="match status" value="1"/>
</dbReference>
<dbReference type="InterPro" id="IPR012902">
    <property type="entry name" value="N_methyl_site"/>
</dbReference>
<evidence type="ECO:0000313" key="3">
    <source>
        <dbReference type="Proteomes" id="UP000315700"/>
    </source>
</evidence>
<dbReference type="Gene3D" id="3.30.700.10">
    <property type="entry name" value="Glycoprotein, Type 4 Pilin"/>
    <property type="match status" value="1"/>
</dbReference>
<dbReference type="PANTHER" id="PTHR30093:SF2">
    <property type="entry name" value="TYPE II SECRETION SYSTEM PROTEIN H"/>
    <property type="match status" value="1"/>
</dbReference>
<gene>
    <name evidence="2" type="ORF">Pan44_34640</name>
</gene>
<dbReference type="Pfam" id="PF07596">
    <property type="entry name" value="SBP_bac_10"/>
    <property type="match status" value="1"/>
</dbReference>
<dbReference type="Pfam" id="PF07963">
    <property type="entry name" value="N_methyl"/>
    <property type="match status" value="1"/>
</dbReference>
<name>A0A517SH25_9PLAN</name>
<dbReference type="RefSeq" id="WP_145031206.1">
    <property type="nucleotide sequence ID" value="NZ_CP036271.1"/>
</dbReference>
<dbReference type="OrthoDB" id="287493at2"/>
<evidence type="ECO:0000313" key="2">
    <source>
        <dbReference type="EMBL" id="QDT55421.1"/>
    </source>
</evidence>
<reference evidence="2 3" key="1">
    <citation type="submission" date="2019-02" db="EMBL/GenBank/DDBJ databases">
        <title>Deep-cultivation of Planctomycetes and their phenomic and genomic characterization uncovers novel biology.</title>
        <authorList>
            <person name="Wiegand S."/>
            <person name="Jogler M."/>
            <person name="Boedeker C."/>
            <person name="Pinto D."/>
            <person name="Vollmers J."/>
            <person name="Rivas-Marin E."/>
            <person name="Kohn T."/>
            <person name="Peeters S.H."/>
            <person name="Heuer A."/>
            <person name="Rast P."/>
            <person name="Oberbeckmann S."/>
            <person name="Bunk B."/>
            <person name="Jeske O."/>
            <person name="Meyerdierks A."/>
            <person name="Storesund J.E."/>
            <person name="Kallscheuer N."/>
            <person name="Luecker S."/>
            <person name="Lage O.M."/>
            <person name="Pohl T."/>
            <person name="Merkel B.J."/>
            <person name="Hornburger P."/>
            <person name="Mueller R.-W."/>
            <person name="Bruemmer F."/>
            <person name="Labrenz M."/>
            <person name="Spormann A.M."/>
            <person name="Op den Camp H."/>
            <person name="Overmann J."/>
            <person name="Amann R."/>
            <person name="Jetten M.S.M."/>
            <person name="Mascher T."/>
            <person name="Medema M.H."/>
            <person name="Devos D.P."/>
            <person name="Kaster A.-K."/>
            <person name="Ovreas L."/>
            <person name="Rohde M."/>
            <person name="Galperin M.Y."/>
            <person name="Jogler C."/>
        </authorList>
    </citation>
    <scope>NUCLEOTIDE SEQUENCE [LARGE SCALE GENOMIC DNA]</scope>
    <source>
        <strain evidence="2 3">Pan44</strain>
    </source>
</reference>
<feature type="domain" description="DUF1559" evidence="1">
    <location>
        <begin position="33"/>
        <end position="311"/>
    </location>
</feature>
<dbReference type="SUPFAM" id="SSF54523">
    <property type="entry name" value="Pili subunits"/>
    <property type="match status" value="1"/>
</dbReference>
<proteinExistence type="predicted"/>
<dbReference type="KEGG" id="ccos:Pan44_34640"/>
<accession>A0A517SH25</accession>
<dbReference type="InParanoid" id="A0A517SH25"/>
<dbReference type="InterPro" id="IPR027558">
    <property type="entry name" value="Pre_pil_HX9DG_C"/>
</dbReference>
<protein>
    <submittedName>
        <fullName evidence="2">Putative major pilin subunit</fullName>
    </submittedName>
</protein>
<organism evidence="2 3">
    <name type="scientific">Caulifigura coniformis</name>
    <dbReference type="NCBI Taxonomy" id="2527983"/>
    <lineage>
        <taxon>Bacteria</taxon>
        <taxon>Pseudomonadati</taxon>
        <taxon>Planctomycetota</taxon>
        <taxon>Planctomycetia</taxon>
        <taxon>Planctomycetales</taxon>
        <taxon>Planctomycetaceae</taxon>
        <taxon>Caulifigura</taxon>
    </lineage>
</organism>
<dbReference type="NCBIfam" id="TIGR04294">
    <property type="entry name" value="pre_pil_HX9DG"/>
    <property type="match status" value="1"/>
</dbReference>